<dbReference type="AlphaFoldDB" id="A0A1F8FMJ1"/>
<name>A0A1F8FMJ1_9BACT</name>
<keyword evidence="11" id="KW-0676">Redox-active center</keyword>
<protein>
    <recommendedName>
        <fullName evidence="15">2-oxoglutarate dehydrogenase</fullName>
    </recommendedName>
</protein>
<evidence type="ECO:0000313" key="14">
    <source>
        <dbReference type="Proteomes" id="UP000176581"/>
    </source>
</evidence>
<feature type="transmembrane region" description="Helical" evidence="12">
    <location>
        <begin position="20"/>
        <end position="37"/>
    </location>
</feature>
<evidence type="ECO:0000256" key="11">
    <source>
        <dbReference type="ARBA" id="ARBA00023284"/>
    </source>
</evidence>
<evidence type="ECO:0000256" key="6">
    <source>
        <dbReference type="ARBA" id="ARBA00022989"/>
    </source>
</evidence>
<evidence type="ECO:0000256" key="9">
    <source>
        <dbReference type="ARBA" id="ARBA00023157"/>
    </source>
</evidence>
<keyword evidence="5" id="KW-0249">Electron transport</keyword>
<comment type="subcellular location">
    <subcellularLocation>
        <location evidence="1">Membrane</location>
        <topology evidence="1">Multi-pass membrane protein</topology>
    </subcellularLocation>
</comment>
<dbReference type="GO" id="GO:0006457">
    <property type="term" value="P:protein folding"/>
    <property type="evidence" value="ECO:0007669"/>
    <property type="project" value="InterPro"/>
</dbReference>
<dbReference type="InterPro" id="IPR023380">
    <property type="entry name" value="DsbB-like_sf"/>
</dbReference>
<feature type="transmembrane region" description="Helical" evidence="12">
    <location>
        <begin position="121"/>
        <end position="143"/>
    </location>
</feature>
<dbReference type="PANTHER" id="PTHR43469">
    <property type="entry name" value="DISULFIDE FORMATION PROTEIN-RELATED"/>
    <property type="match status" value="1"/>
</dbReference>
<dbReference type="Gene3D" id="1.20.1550.10">
    <property type="entry name" value="DsbB-like"/>
    <property type="match status" value="1"/>
</dbReference>
<keyword evidence="8 12" id="KW-0472">Membrane</keyword>
<sequence>MVGHKRRSSVFDFTADNSFLFAFIVALTATAGSLFYSEIAGFTPCVLCWYQRILMYPQVLLFGAALWKSEERIADYIMVMSVVGAFIAGYHYLLQIGVLPELPCSAVGFSVSCAQIFTMGLGYITIPLMAFTAFVIITLLMAVKKQSKKNV</sequence>
<feature type="transmembrane region" description="Helical" evidence="12">
    <location>
        <begin position="74"/>
        <end position="93"/>
    </location>
</feature>
<keyword evidence="10" id="KW-0143">Chaperone</keyword>
<evidence type="ECO:0000256" key="4">
    <source>
        <dbReference type="ARBA" id="ARBA00022692"/>
    </source>
</evidence>
<evidence type="ECO:0000256" key="2">
    <source>
        <dbReference type="ARBA" id="ARBA00007602"/>
    </source>
</evidence>
<evidence type="ECO:0000256" key="1">
    <source>
        <dbReference type="ARBA" id="ARBA00004141"/>
    </source>
</evidence>
<dbReference type="SUPFAM" id="SSF158442">
    <property type="entry name" value="DsbB-like"/>
    <property type="match status" value="1"/>
</dbReference>
<keyword evidence="7" id="KW-0560">Oxidoreductase</keyword>
<dbReference type="Proteomes" id="UP000176581">
    <property type="component" value="Unassembled WGS sequence"/>
</dbReference>
<evidence type="ECO:0000256" key="12">
    <source>
        <dbReference type="SAM" id="Phobius"/>
    </source>
</evidence>
<evidence type="ECO:0000256" key="3">
    <source>
        <dbReference type="ARBA" id="ARBA00022448"/>
    </source>
</evidence>
<reference evidence="13 14" key="1">
    <citation type="journal article" date="2016" name="Nat. Commun.">
        <title>Thousands of microbial genomes shed light on interconnected biogeochemical processes in an aquifer system.</title>
        <authorList>
            <person name="Anantharaman K."/>
            <person name="Brown C.T."/>
            <person name="Hug L.A."/>
            <person name="Sharon I."/>
            <person name="Castelle C.J."/>
            <person name="Probst A.J."/>
            <person name="Thomas B.C."/>
            <person name="Singh A."/>
            <person name="Wilkins M.J."/>
            <person name="Karaoz U."/>
            <person name="Brodie E.L."/>
            <person name="Williams K.H."/>
            <person name="Hubbard S.S."/>
            <person name="Banfield J.F."/>
        </authorList>
    </citation>
    <scope>NUCLEOTIDE SEQUENCE [LARGE SCALE GENOMIC DNA]</scope>
</reference>
<dbReference type="GO" id="GO:0015035">
    <property type="term" value="F:protein-disulfide reductase activity"/>
    <property type="evidence" value="ECO:0007669"/>
    <property type="project" value="InterPro"/>
</dbReference>
<evidence type="ECO:0000313" key="13">
    <source>
        <dbReference type="EMBL" id="OGN14427.1"/>
    </source>
</evidence>
<dbReference type="InterPro" id="IPR012187">
    <property type="entry name" value="Disulphide_bond_form_BdbC"/>
</dbReference>
<keyword evidence="4 12" id="KW-0812">Transmembrane</keyword>
<evidence type="ECO:0000256" key="7">
    <source>
        <dbReference type="ARBA" id="ARBA00023002"/>
    </source>
</evidence>
<gene>
    <name evidence="13" type="ORF">A3J47_03195</name>
</gene>
<keyword evidence="6 12" id="KW-1133">Transmembrane helix</keyword>
<dbReference type="InterPro" id="IPR003752">
    <property type="entry name" value="DiS_bond_form_DsbB/BdbC"/>
</dbReference>
<dbReference type="Pfam" id="PF02600">
    <property type="entry name" value="DsbB"/>
    <property type="match status" value="1"/>
</dbReference>
<accession>A0A1F8FMJ1</accession>
<dbReference type="PANTHER" id="PTHR43469:SF1">
    <property type="entry name" value="SPBETA PROPHAGE-DERIVED DISULFIDE BOND FORMATION PROTEIN B"/>
    <property type="match status" value="1"/>
</dbReference>
<dbReference type="EMBL" id="MGJV01000026">
    <property type="protein sequence ID" value="OGN14427.1"/>
    <property type="molecule type" value="Genomic_DNA"/>
</dbReference>
<proteinExistence type="inferred from homology"/>
<evidence type="ECO:0000256" key="8">
    <source>
        <dbReference type="ARBA" id="ARBA00023136"/>
    </source>
</evidence>
<organism evidence="13 14">
    <name type="scientific">Candidatus Yanofskybacteria bacterium RIFCSPHIGHO2_02_FULL_43_22</name>
    <dbReference type="NCBI Taxonomy" id="1802681"/>
    <lineage>
        <taxon>Bacteria</taxon>
        <taxon>Candidatus Yanofskyibacteriota</taxon>
    </lineage>
</organism>
<dbReference type="GO" id="GO:0016020">
    <property type="term" value="C:membrane"/>
    <property type="evidence" value="ECO:0007669"/>
    <property type="project" value="UniProtKB-SubCell"/>
</dbReference>
<comment type="caution">
    <text evidence="13">The sequence shown here is derived from an EMBL/GenBank/DDBJ whole genome shotgun (WGS) entry which is preliminary data.</text>
</comment>
<evidence type="ECO:0000256" key="10">
    <source>
        <dbReference type="ARBA" id="ARBA00023186"/>
    </source>
</evidence>
<comment type="similarity">
    <text evidence="2">Belongs to the DsbB family. BdbC subfamily.</text>
</comment>
<evidence type="ECO:0008006" key="15">
    <source>
        <dbReference type="Google" id="ProtNLM"/>
    </source>
</evidence>
<evidence type="ECO:0000256" key="5">
    <source>
        <dbReference type="ARBA" id="ARBA00022982"/>
    </source>
</evidence>
<keyword evidence="9" id="KW-1015">Disulfide bond</keyword>
<dbReference type="PIRSF" id="PIRSF036659">
    <property type="entry name" value="BdbC"/>
    <property type="match status" value="1"/>
</dbReference>
<keyword evidence="3" id="KW-0813">Transport</keyword>